<dbReference type="RefSeq" id="WP_342695966.1">
    <property type="nucleotide sequence ID" value="NZ_JBCGDO010000010.1"/>
</dbReference>
<dbReference type="InterPro" id="IPR004408">
    <property type="entry name" value="Biotin_CoA_COase_ligase"/>
</dbReference>
<dbReference type="Gene3D" id="3.30.930.10">
    <property type="entry name" value="Bira Bifunctional Protein, Domain 2"/>
    <property type="match status" value="1"/>
</dbReference>
<keyword evidence="4" id="KW-1185">Reference proteome</keyword>
<dbReference type="InterPro" id="IPR004143">
    <property type="entry name" value="BPL_LPL_catalytic"/>
</dbReference>
<reference evidence="3 4" key="1">
    <citation type="submission" date="2024-03" db="EMBL/GenBank/DDBJ databases">
        <title>Two novel species of the genus Flavobacterium exhibiting potentially degradation of complex polysaccharides.</title>
        <authorList>
            <person name="Lian X."/>
        </authorList>
    </citation>
    <scope>NUCLEOTIDE SEQUENCE [LARGE SCALE GENOMIC DNA]</scope>
    <source>
        <strain evidence="4">j3</strain>
    </source>
</reference>
<sequence length="242" mass="27339">MTIIKLDAIDSTNDYLKQLSKKNKLENFTTVIANEQTNGRGQMGSSWVSDAGKNIIMSILVSDLKYSSSSIFDWNVIVSLAVAKALEEANVPNISIKWPNDIMADSKKVGGILIENSLKQDESFDSIIGIGINVNQENFNDLPKATSLKNKTNKTYNVTEISEKIALNIQAYYLLKDDMLPIFWQNYHQKLFRKGIPTTFEDQKGNRFMGIIQSITRDGKLQLILENDTVAKYSLKEIQMLF</sequence>
<feature type="domain" description="BPL/LPL catalytic" evidence="2">
    <location>
        <begin position="1"/>
        <end position="177"/>
    </location>
</feature>
<dbReference type="SUPFAM" id="SSF55681">
    <property type="entry name" value="Class II aaRS and biotin synthetases"/>
    <property type="match status" value="1"/>
</dbReference>
<dbReference type="CDD" id="cd16442">
    <property type="entry name" value="BPL"/>
    <property type="match status" value="1"/>
</dbReference>
<evidence type="ECO:0000256" key="1">
    <source>
        <dbReference type="ARBA" id="ARBA00022598"/>
    </source>
</evidence>
<keyword evidence="1 3" id="KW-0436">Ligase</keyword>
<dbReference type="PANTHER" id="PTHR12835:SF5">
    <property type="entry name" value="BIOTIN--PROTEIN LIGASE"/>
    <property type="match status" value="1"/>
</dbReference>
<name>A0ABU9N4W4_9FLAO</name>
<organism evidence="3 4">
    <name type="scientific">Flavobacterium aureirubrum</name>
    <dbReference type="NCBI Taxonomy" id="3133147"/>
    <lineage>
        <taxon>Bacteria</taxon>
        <taxon>Pseudomonadati</taxon>
        <taxon>Bacteroidota</taxon>
        <taxon>Flavobacteriia</taxon>
        <taxon>Flavobacteriales</taxon>
        <taxon>Flavobacteriaceae</taxon>
        <taxon>Flavobacterium</taxon>
    </lineage>
</organism>
<accession>A0ABU9N4W4</accession>
<evidence type="ECO:0000259" key="2">
    <source>
        <dbReference type="PROSITE" id="PS51733"/>
    </source>
</evidence>
<protein>
    <submittedName>
        <fullName evidence="3">Biotin--[acetyl-CoA-carboxylase] ligase</fullName>
        <ecNumber evidence="3">6.3.4.15</ecNumber>
    </submittedName>
</protein>
<gene>
    <name evidence="3" type="ORF">WFZ85_09030</name>
</gene>
<dbReference type="InterPro" id="IPR045864">
    <property type="entry name" value="aa-tRNA-synth_II/BPL/LPL"/>
</dbReference>
<dbReference type="GO" id="GO:0004077">
    <property type="term" value="F:biotin--[biotin carboxyl-carrier protein] ligase activity"/>
    <property type="evidence" value="ECO:0007669"/>
    <property type="project" value="UniProtKB-EC"/>
</dbReference>
<comment type="caution">
    <text evidence="3">The sequence shown here is derived from an EMBL/GenBank/DDBJ whole genome shotgun (WGS) entry which is preliminary data.</text>
</comment>
<evidence type="ECO:0000313" key="3">
    <source>
        <dbReference type="EMBL" id="MEM0542761.1"/>
    </source>
</evidence>
<proteinExistence type="predicted"/>
<dbReference type="PROSITE" id="PS51733">
    <property type="entry name" value="BPL_LPL_CATALYTIC"/>
    <property type="match status" value="1"/>
</dbReference>
<dbReference type="NCBIfam" id="TIGR00121">
    <property type="entry name" value="birA_ligase"/>
    <property type="match status" value="1"/>
</dbReference>
<dbReference type="EC" id="6.3.4.15" evidence="3"/>
<evidence type="ECO:0000313" key="4">
    <source>
        <dbReference type="Proteomes" id="UP001460072"/>
    </source>
</evidence>
<dbReference type="Proteomes" id="UP001460072">
    <property type="component" value="Unassembled WGS sequence"/>
</dbReference>
<dbReference type="PANTHER" id="PTHR12835">
    <property type="entry name" value="BIOTIN PROTEIN LIGASE"/>
    <property type="match status" value="1"/>
</dbReference>
<dbReference type="Pfam" id="PF03099">
    <property type="entry name" value="BPL_LplA_LipB"/>
    <property type="match status" value="1"/>
</dbReference>
<dbReference type="EMBL" id="JBCGDO010000010">
    <property type="protein sequence ID" value="MEM0542761.1"/>
    <property type="molecule type" value="Genomic_DNA"/>
</dbReference>